<dbReference type="InterPro" id="IPR010718">
    <property type="entry name" value="DUF1294"/>
</dbReference>
<keyword evidence="1" id="KW-0472">Membrane</keyword>
<organism evidence="2">
    <name type="scientific">marine metagenome</name>
    <dbReference type="NCBI Taxonomy" id="408172"/>
    <lineage>
        <taxon>unclassified sequences</taxon>
        <taxon>metagenomes</taxon>
        <taxon>ecological metagenomes</taxon>
    </lineage>
</organism>
<accession>A0A382JRF2</accession>
<feature type="transmembrane region" description="Helical" evidence="1">
    <location>
        <begin position="80"/>
        <end position="99"/>
    </location>
</feature>
<dbReference type="EMBL" id="UINC01075526">
    <property type="protein sequence ID" value="SVC13793.1"/>
    <property type="molecule type" value="Genomic_DNA"/>
</dbReference>
<sequence>MVDVYNTFQFVNLWVLIFVVLNIGSAVVIWLDKRKAQNGKKRISEHTLLVWAVVGGWPGGLCAMYALSHKTSKGLFLAKYWLMVLICISGLFLVGYAMIQQMNTLK</sequence>
<protein>
    <recommendedName>
        <fullName evidence="3">DUF1294 domain-containing protein</fullName>
    </recommendedName>
</protein>
<name>A0A382JRF2_9ZZZZ</name>
<reference evidence="2" key="1">
    <citation type="submission" date="2018-05" db="EMBL/GenBank/DDBJ databases">
        <authorList>
            <person name="Lanie J.A."/>
            <person name="Ng W.-L."/>
            <person name="Kazmierczak K.M."/>
            <person name="Andrzejewski T.M."/>
            <person name="Davidsen T.M."/>
            <person name="Wayne K.J."/>
            <person name="Tettelin H."/>
            <person name="Glass J.I."/>
            <person name="Rusch D."/>
            <person name="Podicherti R."/>
            <person name="Tsui H.-C.T."/>
            <person name="Winkler M.E."/>
        </authorList>
    </citation>
    <scope>NUCLEOTIDE SEQUENCE</scope>
</reference>
<dbReference type="Pfam" id="PF06961">
    <property type="entry name" value="DUF1294"/>
    <property type="match status" value="1"/>
</dbReference>
<evidence type="ECO:0000256" key="1">
    <source>
        <dbReference type="SAM" id="Phobius"/>
    </source>
</evidence>
<feature type="transmembrane region" description="Helical" evidence="1">
    <location>
        <begin position="43"/>
        <end position="68"/>
    </location>
</feature>
<keyword evidence="1" id="KW-0812">Transmembrane</keyword>
<evidence type="ECO:0000313" key="2">
    <source>
        <dbReference type="EMBL" id="SVC13793.1"/>
    </source>
</evidence>
<dbReference type="AlphaFoldDB" id="A0A382JRF2"/>
<keyword evidence="1" id="KW-1133">Transmembrane helix</keyword>
<proteinExistence type="predicted"/>
<evidence type="ECO:0008006" key="3">
    <source>
        <dbReference type="Google" id="ProtNLM"/>
    </source>
</evidence>
<gene>
    <name evidence="2" type="ORF">METZ01_LOCUS266647</name>
</gene>
<feature type="transmembrane region" description="Helical" evidence="1">
    <location>
        <begin position="12"/>
        <end position="31"/>
    </location>
</feature>